<keyword evidence="1" id="KW-0496">Mitochondrion</keyword>
<dbReference type="EMBL" id="KY774314">
    <property type="protein sequence ID" value="ART30404.1"/>
    <property type="molecule type" value="Genomic_DNA"/>
</dbReference>
<dbReference type="AlphaFoldDB" id="A0A1Y0AZ19"/>
<sequence length="57" mass="6506">MSKAILFVPHIDLSFRWITFFEFSSNAVVFLAVTTPRSSCPGSFYVKMRCALPAFNR</sequence>
<name>A0A1Y0AZ19_9LAMI</name>
<accession>A0A1Y0AZ19</accession>
<reference evidence="1" key="1">
    <citation type="submission" date="2017-03" db="EMBL/GenBank/DDBJ databases">
        <title>The mitochondrial genome of the carnivorous plant Utricularia reniformis (Lentibulariaceae): structure, comparative analysis and evolutionary landmarks.</title>
        <authorList>
            <person name="Silva S.R."/>
            <person name="Alvarenga D.O."/>
            <person name="Michael T.P."/>
            <person name="Miranda V.F.O."/>
            <person name="Varani A.M."/>
        </authorList>
    </citation>
    <scope>NUCLEOTIDE SEQUENCE</scope>
</reference>
<organism evidence="1">
    <name type="scientific">Utricularia reniformis</name>
    <dbReference type="NCBI Taxonomy" id="192314"/>
    <lineage>
        <taxon>Eukaryota</taxon>
        <taxon>Viridiplantae</taxon>
        <taxon>Streptophyta</taxon>
        <taxon>Embryophyta</taxon>
        <taxon>Tracheophyta</taxon>
        <taxon>Spermatophyta</taxon>
        <taxon>Magnoliopsida</taxon>
        <taxon>eudicotyledons</taxon>
        <taxon>Gunneridae</taxon>
        <taxon>Pentapetalae</taxon>
        <taxon>asterids</taxon>
        <taxon>lamiids</taxon>
        <taxon>Lamiales</taxon>
        <taxon>Lentibulariaceae</taxon>
        <taxon>Utricularia</taxon>
    </lineage>
</organism>
<protein>
    <submittedName>
        <fullName evidence="1">Uncharacterized protein</fullName>
    </submittedName>
</protein>
<evidence type="ECO:0000313" key="1">
    <source>
        <dbReference type="EMBL" id="ART30404.1"/>
    </source>
</evidence>
<geneLocation type="mitochondrion" evidence="1"/>
<proteinExistence type="predicted"/>
<gene>
    <name evidence="1" type="ORF">AEK19_MT1748</name>
</gene>